<dbReference type="AlphaFoldDB" id="A0A8X6SH38"/>
<dbReference type="GO" id="GO:0016020">
    <property type="term" value="C:membrane"/>
    <property type="evidence" value="ECO:0007669"/>
    <property type="project" value="InterPro"/>
</dbReference>
<keyword evidence="3" id="KW-1185">Reference proteome</keyword>
<dbReference type="SUPFAM" id="SSF63712">
    <property type="entry name" value="Nicotinic receptor ligand binding domain-like"/>
    <property type="match status" value="1"/>
</dbReference>
<keyword evidence="1" id="KW-0732">Signal</keyword>
<proteinExistence type="predicted"/>
<comment type="caution">
    <text evidence="2">The sequence shown here is derived from an EMBL/GenBank/DDBJ whole genome shotgun (WGS) entry which is preliminary data.</text>
</comment>
<evidence type="ECO:0000313" key="2">
    <source>
        <dbReference type="EMBL" id="GFY09087.1"/>
    </source>
</evidence>
<evidence type="ECO:0000313" key="3">
    <source>
        <dbReference type="Proteomes" id="UP000887159"/>
    </source>
</evidence>
<feature type="signal peptide" evidence="1">
    <location>
        <begin position="1"/>
        <end position="18"/>
    </location>
</feature>
<protein>
    <submittedName>
        <fullName evidence="2">Putative GABA-activated chloride channel, rdl</fullName>
    </submittedName>
</protein>
<dbReference type="GO" id="GO:0005230">
    <property type="term" value="F:extracellular ligand-gated monoatomic ion channel activity"/>
    <property type="evidence" value="ECO:0007669"/>
    <property type="project" value="InterPro"/>
</dbReference>
<evidence type="ECO:0000256" key="1">
    <source>
        <dbReference type="SAM" id="SignalP"/>
    </source>
</evidence>
<accession>A0A8X6SH38</accession>
<dbReference type="EMBL" id="BMAU01021284">
    <property type="protein sequence ID" value="GFY09087.1"/>
    <property type="molecule type" value="Genomic_DNA"/>
</dbReference>
<dbReference type="Proteomes" id="UP000887159">
    <property type="component" value="Unassembled WGS sequence"/>
</dbReference>
<dbReference type="Gene3D" id="2.70.170.10">
    <property type="entry name" value="Neurotransmitter-gated ion-channel ligand-binding domain"/>
    <property type="match status" value="1"/>
</dbReference>
<organism evidence="2 3">
    <name type="scientific">Trichonephila clavipes</name>
    <name type="common">Golden silk orbweaver</name>
    <name type="synonym">Nephila clavipes</name>
    <dbReference type="NCBI Taxonomy" id="2585209"/>
    <lineage>
        <taxon>Eukaryota</taxon>
        <taxon>Metazoa</taxon>
        <taxon>Ecdysozoa</taxon>
        <taxon>Arthropoda</taxon>
        <taxon>Chelicerata</taxon>
        <taxon>Arachnida</taxon>
        <taxon>Araneae</taxon>
        <taxon>Araneomorphae</taxon>
        <taxon>Entelegynae</taxon>
        <taxon>Araneoidea</taxon>
        <taxon>Nephilidae</taxon>
        <taxon>Trichonephila</taxon>
    </lineage>
</organism>
<dbReference type="InterPro" id="IPR036734">
    <property type="entry name" value="Neur_chan_lig-bd_sf"/>
</dbReference>
<reference evidence="2" key="1">
    <citation type="submission" date="2020-08" db="EMBL/GenBank/DDBJ databases">
        <title>Multicomponent nature underlies the extraordinary mechanical properties of spider dragline silk.</title>
        <authorList>
            <person name="Kono N."/>
            <person name="Nakamura H."/>
            <person name="Mori M."/>
            <person name="Yoshida Y."/>
            <person name="Ohtoshi R."/>
            <person name="Malay A.D."/>
            <person name="Moran D.A.P."/>
            <person name="Tomita M."/>
            <person name="Numata K."/>
            <person name="Arakawa K."/>
        </authorList>
    </citation>
    <scope>NUCLEOTIDE SEQUENCE</scope>
</reference>
<feature type="chain" id="PRO_5036456534" evidence="1">
    <location>
        <begin position="19"/>
        <end position="82"/>
    </location>
</feature>
<name>A0A8X6SH38_TRICX</name>
<sequence length="82" mass="8835">MIASLMLCILLFLAPALKNQGTVAASGDDRVNITKILNAFFDQGYDKRVRPNYGGPPVIVSVTMFILSISSVSEVLMVSAIM</sequence>
<gene>
    <name evidence="2" type="primary">CSH_0381</name>
    <name evidence="2" type="ORF">TNCV_4662781</name>
</gene>